<dbReference type="Proteomes" id="UP000318384">
    <property type="component" value="Chromosome"/>
</dbReference>
<name>A0A517WN96_9PLAN</name>
<dbReference type="PANTHER" id="PTHR30244:SF34">
    <property type="entry name" value="DTDP-4-AMINO-4,6-DIDEOXYGALACTOSE TRANSAMINASE"/>
    <property type="match status" value="1"/>
</dbReference>
<dbReference type="InterPro" id="IPR015422">
    <property type="entry name" value="PyrdxlP-dep_Trfase_small"/>
</dbReference>
<dbReference type="AlphaFoldDB" id="A0A517WN96"/>
<dbReference type="GO" id="GO:0000271">
    <property type="term" value="P:polysaccharide biosynthetic process"/>
    <property type="evidence" value="ECO:0007669"/>
    <property type="project" value="TreeGrafter"/>
</dbReference>
<gene>
    <name evidence="3" type="primary">btrR_1</name>
    <name evidence="3" type="ORF">V202x_00510</name>
</gene>
<dbReference type="GO" id="GO:0008483">
    <property type="term" value="F:transaminase activity"/>
    <property type="evidence" value="ECO:0007669"/>
    <property type="project" value="UniProtKB-KW"/>
</dbReference>
<reference evidence="3 4" key="1">
    <citation type="submission" date="2019-03" db="EMBL/GenBank/DDBJ databases">
        <title>Deep-cultivation of Planctomycetes and their phenomic and genomic characterization uncovers novel biology.</title>
        <authorList>
            <person name="Wiegand S."/>
            <person name="Jogler M."/>
            <person name="Boedeker C."/>
            <person name="Pinto D."/>
            <person name="Vollmers J."/>
            <person name="Rivas-Marin E."/>
            <person name="Kohn T."/>
            <person name="Peeters S.H."/>
            <person name="Heuer A."/>
            <person name="Rast P."/>
            <person name="Oberbeckmann S."/>
            <person name="Bunk B."/>
            <person name="Jeske O."/>
            <person name="Meyerdierks A."/>
            <person name="Storesund J.E."/>
            <person name="Kallscheuer N."/>
            <person name="Luecker S."/>
            <person name="Lage O.M."/>
            <person name="Pohl T."/>
            <person name="Merkel B.J."/>
            <person name="Hornburger P."/>
            <person name="Mueller R.-W."/>
            <person name="Bruemmer F."/>
            <person name="Labrenz M."/>
            <person name="Spormann A.M."/>
            <person name="Op den Camp H."/>
            <person name="Overmann J."/>
            <person name="Amann R."/>
            <person name="Jetten M.S.M."/>
            <person name="Mascher T."/>
            <person name="Medema M.H."/>
            <person name="Devos D.P."/>
            <person name="Kaster A.-K."/>
            <person name="Ovreas L."/>
            <person name="Rohde M."/>
            <person name="Galperin M.Y."/>
            <person name="Jogler C."/>
        </authorList>
    </citation>
    <scope>NUCLEOTIDE SEQUENCE [LARGE SCALE GENOMIC DNA]</scope>
    <source>
        <strain evidence="3 4">V202</strain>
    </source>
</reference>
<dbReference type="PANTHER" id="PTHR30244">
    <property type="entry name" value="TRANSAMINASE"/>
    <property type="match status" value="1"/>
</dbReference>
<keyword evidence="2" id="KW-0663">Pyridoxal phosphate</keyword>
<evidence type="ECO:0000313" key="4">
    <source>
        <dbReference type="Proteomes" id="UP000318384"/>
    </source>
</evidence>
<evidence type="ECO:0000256" key="2">
    <source>
        <dbReference type="RuleBase" id="RU004508"/>
    </source>
</evidence>
<dbReference type="InterPro" id="IPR000653">
    <property type="entry name" value="DegT/StrS_aminotransferase"/>
</dbReference>
<keyword evidence="3" id="KW-0032">Aminotransferase</keyword>
<dbReference type="SUPFAM" id="SSF53383">
    <property type="entry name" value="PLP-dependent transferases"/>
    <property type="match status" value="1"/>
</dbReference>
<dbReference type="InterPro" id="IPR015421">
    <property type="entry name" value="PyrdxlP-dep_Trfase_major"/>
</dbReference>
<dbReference type="InterPro" id="IPR015424">
    <property type="entry name" value="PyrdxlP-dep_Trfase"/>
</dbReference>
<dbReference type="EMBL" id="CP037422">
    <property type="protein sequence ID" value="QDU06708.1"/>
    <property type="molecule type" value="Genomic_DNA"/>
</dbReference>
<evidence type="ECO:0000313" key="3">
    <source>
        <dbReference type="EMBL" id="QDU06708.1"/>
    </source>
</evidence>
<comment type="similarity">
    <text evidence="1 2">Belongs to the DegT/DnrJ/EryC1 family.</text>
</comment>
<dbReference type="OrthoDB" id="9768668at2"/>
<keyword evidence="4" id="KW-1185">Reference proteome</keyword>
<keyword evidence="3" id="KW-0808">Transferase</keyword>
<dbReference type="Pfam" id="PF01041">
    <property type="entry name" value="DegT_DnrJ_EryC1"/>
    <property type="match status" value="1"/>
</dbReference>
<dbReference type="Gene3D" id="3.90.1150.10">
    <property type="entry name" value="Aspartate Aminotransferase, domain 1"/>
    <property type="match status" value="1"/>
</dbReference>
<protein>
    <submittedName>
        <fullName evidence="3">L-glutamine:2-deoxy-scyllo-inosose aminotransferase</fullName>
        <ecNumber evidence="3">2.6.1.100</ecNumber>
    </submittedName>
</protein>
<accession>A0A517WN96</accession>
<dbReference type="EC" id="2.6.1.100" evidence="3"/>
<sequence length="423" mass="48110">MNIEEDNLVHGYIIFQFMYDKEMWIRLRLDIGWRDLCYGFFGSFAPGKRETVQEKLEDLWSEGQNDALACLSVRSGFDLLLQALALPERSEVLFSAITIRDMPRIAKAHNLVAVPVDVCGSDYHIDIDSLQQAVTSKSRILVIAHLFGARPDMQEVLNFAHEHNLFVVEDCAEAWCEPDWRGNEQADASLFSFGTIKTATALGGALCRIKDLTILTRMRDIQSQEPVYPARKLALDCFKVAFLKIISMRILFGAIVKIGKRFRKNVNDILGGMTRGFSDDSLLPQLRQQPTTGTLRLLKRRLETYDSQRIARRIKHAQLIVAKLGLENLQPELLNNQHSFWLFPYITDRPEALINFLRKHSFDTTQRGRLEIVSPPPDHPELNSPTATELLKQTVFLPCYTEIPGAAINRMCALILDFTTDSS</sequence>
<proteinExistence type="inferred from homology"/>
<organism evidence="3 4">
    <name type="scientific">Gimesia aquarii</name>
    <dbReference type="NCBI Taxonomy" id="2527964"/>
    <lineage>
        <taxon>Bacteria</taxon>
        <taxon>Pseudomonadati</taxon>
        <taxon>Planctomycetota</taxon>
        <taxon>Planctomycetia</taxon>
        <taxon>Planctomycetales</taxon>
        <taxon>Planctomycetaceae</taxon>
        <taxon>Gimesia</taxon>
    </lineage>
</organism>
<evidence type="ECO:0000256" key="1">
    <source>
        <dbReference type="ARBA" id="ARBA00037999"/>
    </source>
</evidence>
<dbReference type="GO" id="GO:0030170">
    <property type="term" value="F:pyridoxal phosphate binding"/>
    <property type="evidence" value="ECO:0007669"/>
    <property type="project" value="TreeGrafter"/>
</dbReference>
<dbReference type="Gene3D" id="3.40.640.10">
    <property type="entry name" value="Type I PLP-dependent aspartate aminotransferase-like (Major domain)"/>
    <property type="match status" value="1"/>
</dbReference>